<sequence length="60" mass="6473">MREQTRRFSAEPPERYRLGDEASGAEHPRGHSTAVAWLHGDGAMTLDVVAGVVTVLKQAG</sequence>
<accession>A0A7W7QFT1</accession>
<keyword evidence="3" id="KW-1185">Reference proteome</keyword>
<proteinExistence type="predicted"/>
<dbReference type="Proteomes" id="UP000520767">
    <property type="component" value="Unassembled WGS sequence"/>
</dbReference>
<dbReference type="AlphaFoldDB" id="A0A7W7QFT1"/>
<organism evidence="2 3">
    <name type="scientific">Actinophytocola algeriensis</name>
    <dbReference type="NCBI Taxonomy" id="1768010"/>
    <lineage>
        <taxon>Bacteria</taxon>
        <taxon>Bacillati</taxon>
        <taxon>Actinomycetota</taxon>
        <taxon>Actinomycetes</taxon>
        <taxon>Pseudonocardiales</taxon>
        <taxon>Pseudonocardiaceae</taxon>
    </lineage>
</organism>
<evidence type="ECO:0000256" key="1">
    <source>
        <dbReference type="SAM" id="MobiDB-lite"/>
    </source>
</evidence>
<feature type="region of interest" description="Disordered" evidence="1">
    <location>
        <begin position="1"/>
        <end position="31"/>
    </location>
</feature>
<reference evidence="2 3" key="1">
    <citation type="submission" date="2020-08" db="EMBL/GenBank/DDBJ databases">
        <title>Genomic Encyclopedia of Type Strains, Phase III (KMG-III): the genomes of soil and plant-associated and newly described type strains.</title>
        <authorList>
            <person name="Whitman W."/>
        </authorList>
    </citation>
    <scope>NUCLEOTIDE SEQUENCE [LARGE SCALE GENOMIC DNA]</scope>
    <source>
        <strain evidence="2 3">CECT 8960</strain>
    </source>
</reference>
<protein>
    <submittedName>
        <fullName evidence="2">Uncharacterized protein</fullName>
    </submittedName>
</protein>
<gene>
    <name evidence="2" type="ORF">FHR82_008910</name>
</gene>
<dbReference type="RefSeq" id="WP_184816624.1">
    <property type="nucleotide sequence ID" value="NZ_JACHJQ010000015.1"/>
</dbReference>
<name>A0A7W7QFT1_9PSEU</name>
<evidence type="ECO:0000313" key="2">
    <source>
        <dbReference type="EMBL" id="MBB4912638.1"/>
    </source>
</evidence>
<evidence type="ECO:0000313" key="3">
    <source>
        <dbReference type="Proteomes" id="UP000520767"/>
    </source>
</evidence>
<dbReference type="EMBL" id="JACHJQ010000015">
    <property type="protein sequence ID" value="MBB4912638.1"/>
    <property type="molecule type" value="Genomic_DNA"/>
</dbReference>
<comment type="caution">
    <text evidence="2">The sequence shown here is derived from an EMBL/GenBank/DDBJ whole genome shotgun (WGS) entry which is preliminary data.</text>
</comment>
<feature type="compositionally biased region" description="Basic and acidic residues" evidence="1">
    <location>
        <begin position="1"/>
        <end position="29"/>
    </location>
</feature>